<keyword evidence="3" id="KW-1185">Reference proteome</keyword>
<evidence type="ECO:0000313" key="2">
    <source>
        <dbReference type="EMBL" id="TWT60058.1"/>
    </source>
</evidence>
<reference evidence="2 3" key="1">
    <citation type="submission" date="2019-02" db="EMBL/GenBank/DDBJ databases">
        <title>Deep-cultivation of Planctomycetes and their phenomic and genomic characterization uncovers novel biology.</title>
        <authorList>
            <person name="Wiegand S."/>
            <person name="Jogler M."/>
            <person name="Boedeker C."/>
            <person name="Pinto D."/>
            <person name="Vollmers J."/>
            <person name="Rivas-Marin E."/>
            <person name="Kohn T."/>
            <person name="Peeters S.H."/>
            <person name="Heuer A."/>
            <person name="Rast P."/>
            <person name="Oberbeckmann S."/>
            <person name="Bunk B."/>
            <person name="Jeske O."/>
            <person name="Meyerdierks A."/>
            <person name="Storesund J.E."/>
            <person name="Kallscheuer N."/>
            <person name="Luecker S."/>
            <person name="Lage O.M."/>
            <person name="Pohl T."/>
            <person name="Merkel B.J."/>
            <person name="Hornburger P."/>
            <person name="Mueller R.-W."/>
            <person name="Bruemmer F."/>
            <person name="Labrenz M."/>
            <person name="Spormann A.M."/>
            <person name="Op Den Camp H."/>
            <person name="Overmann J."/>
            <person name="Amann R."/>
            <person name="Jetten M.S.M."/>
            <person name="Mascher T."/>
            <person name="Medema M.H."/>
            <person name="Devos D.P."/>
            <person name="Kaster A.-K."/>
            <person name="Ovreas L."/>
            <person name="Rohde M."/>
            <person name="Galperin M.Y."/>
            <person name="Jogler C."/>
        </authorList>
    </citation>
    <scope>NUCLEOTIDE SEQUENCE [LARGE SCALE GENOMIC DNA]</scope>
    <source>
        <strain evidence="2 3">Pan54</strain>
    </source>
</reference>
<sequence>MQTAGTIDVSAEQAERTSRWIWSGMIVGLLSLQIFCCMIAFFLATTSPSMAIIPDYHQKALNWDETRNEIHASEQLGWQKRIDVSDPIDVYGNRTVTLWLNDSTSAPVLADQIHLKAYRHANAAQLISIPLEEIAPGTYQAQAEITKAGLWQFELQANRDSDSYLDSFTLEIATR</sequence>
<gene>
    <name evidence="2" type="ORF">Pan54_07700</name>
</gene>
<dbReference type="Pfam" id="PF05751">
    <property type="entry name" value="FixH"/>
    <property type="match status" value="1"/>
</dbReference>
<dbReference type="InterPro" id="IPR008620">
    <property type="entry name" value="FixH"/>
</dbReference>
<evidence type="ECO:0000256" key="1">
    <source>
        <dbReference type="SAM" id="Phobius"/>
    </source>
</evidence>
<accession>A0A5C5XBA3</accession>
<proteinExistence type="predicted"/>
<feature type="transmembrane region" description="Helical" evidence="1">
    <location>
        <begin position="20"/>
        <end position="44"/>
    </location>
</feature>
<organism evidence="2 3">
    <name type="scientific">Rubinisphaera italica</name>
    <dbReference type="NCBI Taxonomy" id="2527969"/>
    <lineage>
        <taxon>Bacteria</taxon>
        <taxon>Pseudomonadati</taxon>
        <taxon>Planctomycetota</taxon>
        <taxon>Planctomycetia</taxon>
        <taxon>Planctomycetales</taxon>
        <taxon>Planctomycetaceae</taxon>
        <taxon>Rubinisphaera</taxon>
    </lineage>
</organism>
<dbReference type="RefSeq" id="WP_146502220.1">
    <property type="nucleotide sequence ID" value="NZ_SJPG01000001.1"/>
</dbReference>
<protein>
    <submittedName>
        <fullName evidence="2">FixH</fullName>
    </submittedName>
</protein>
<keyword evidence="1" id="KW-0472">Membrane</keyword>
<dbReference type="EMBL" id="SJPG01000001">
    <property type="protein sequence ID" value="TWT60058.1"/>
    <property type="molecule type" value="Genomic_DNA"/>
</dbReference>
<evidence type="ECO:0000313" key="3">
    <source>
        <dbReference type="Proteomes" id="UP000316095"/>
    </source>
</evidence>
<keyword evidence="1" id="KW-1133">Transmembrane helix</keyword>
<dbReference type="Proteomes" id="UP000316095">
    <property type="component" value="Unassembled WGS sequence"/>
</dbReference>
<comment type="caution">
    <text evidence="2">The sequence shown here is derived from an EMBL/GenBank/DDBJ whole genome shotgun (WGS) entry which is preliminary data.</text>
</comment>
<name>A0A5C5XBA3_9PLAN</name>
<dbReference type="AlphaFoldDB" id="A0A5C5XBA3"/>
<dbReference type="OrthoDB" id="288113at2"/>
<keyword evidence="1" id="KW-0812">Transmembrane</keyword>